<keyword evidence="3" id="KW-1185">Reference proteome</keyword>
<dbReference type="AlphaFoldDB" id="A0A8S1K1M8"/>
<feature type="domain" description="EF-hand" evidence="1">
    <location>
        <begin position="45"/>
        <end position="80"/>
    </location>
</feature>
<dbReference type="PROSITE" id="PS50222">
    <property type="entry name" value="EF_HAND_2"/>
    <property type="match status" value="1"/>
</dbReference>
<evidence type="ECO:0000313" key="3">
    <source>
        <dbReference type="Proteomes" id="UP000688137"/>
    </source>
</evidence>
<name>A0A8S1K1M8_PARPR</name>
<dbReference type="OMA" id="FECYTIE"/>
<dbReference type="Pfam" id="PF13405">
    <property type="entry name" value="EF-hand_6"/>
    <property type="match status" value="1"/>
</dbReference>
<gene>
    <name evidence="2" type="ORF">PPRIM_AZ9-3.1.T0100176</name>
</gene>
<dbReference type="InterPro" id="IPR002048">
    <property type="entry name" value="EF_hand_dom"/>
</dbReference>
<dbReference type="Proteomes" id="UP000688137">
    <property type="component" value="Unassembled WGS sequence"/>
</dbReference>
<accession>A0A8S1K1M8</accession>
<comment type="caution">
    <text evidence="2">The sequence shown here is derived from an EMBL/GenBank/DDBJ whole genome shotgun (WGS) entry which is preliminary data.</text>
</comment>
<sequence length="167" mass="20508">MKQFIWEIIQFEKKLEYCRQDLALDQGFSIEFFPETITYLGLKQLFHREMKGFFNRYDSDRDGKLSFNDIQQFVQPKQLEYQCFIKKGGNYNRLIELIEIAEEYENYLIENIEALEFQENYQISIKQFLSSKFKQPTEKDIWFLNQRFECYTIEDFLGYFEQYKKSN</sequence>
<dbReference type="InterPro" id="IPR018247">
    <property type="entry name" value="EF_Hand_1_Ca_BS"/>
</dbReference>
<protein>
    <recommendedName>
        <fullName evidence="1">EF-hand domain-containing protein</fullName>
    </recommendedName>
</protein>
<proteinExistence type="predicted"/>
<dbReference type="PROSITE" id="PS00018">
    <property type="entry name" value="EF_HAND_1"/>
    <property type="match status" value="1"/>
</dbReference>
<dbReference type="GO" id="GO:0005509">
    <property type="term" value="F:calcium ion binding"/>
    <property type="evidence" value="ECO:0007669"/>
    <property type="project" value="InterPro"/>
</dbReference>
<evidence type="ECO:0000313" key="2">
    <source>
        <dbReference type="EMBL" id="CAD8046086.1"/>
    </source>
</evidence>
<reference evidence="2" key="1">
    <citation type="submission" date="2021-01" db="EMBL/GenBank/DDBJ databases">
        <authorList>
            <consortium name="Genoscope - CEA"/>
            <person name="William W."/>
        </authorList>
    </citation>
    <scope>NUCLEOTIDE SEQUENCE</scope>
</reference>
<dbReference type="EMBL" id="CAJJDM010000007">
    <property type="protein sequence ID" value="CAD8046086.1"/>
    <property type="molecule type" value="Genomic_DNA"/>
</dbReference>
<organism evidence="2 3">
    <name type="scientific">Paramecium primaurelia</name>
    <dbReference type="NCBI Taxonomy" id="5886"/>
    <lineage>
        <taxon>Eukaryota</taxon>
        <taxon>Sar</taxon>
        <taxon>Alveolata</taxon>
        <taxon>Ciliophora</taxon>
        <taxon>Intramacronucleata</taxon>
        <taxon>Oligohymenophorea</taxon>
        <taxon>Peniculida</taxon>
        <taxon>Parameciidae</taxon>
        <taxon>Paramecium</taxon>
    </lineage>
</organism>
<evidence type="ECO:0000259" key="1">
    <source>
        <dbReference type="PROSITE" id="PS50222"/>
    </source>
</evidence>